<dbReference type="EMBL" id="JABFTX010000001">
    <property type="protein sequence ID" value="MCE8002211.1"/>
    <property type="molecule type" value="Genomic_DNA"/>
</dbReference>
<protein>
    <submittedName>
        <fullName evidence="2">Oligosaccharide biosynthesis protein Alg14</fullName>
    </submittedName>
</protein>
<evidence type="ECO:0000256" key="1">
    <source>
        <dbReference type="SAM" id="Phobius"/>
    </source>
</evidence>
<name>A0ABS9A0A7_9GAMM</name>
<dbReference type="Proteomes" id="UP001320168">
    <property type="component" value="Unassembled WGS sequence"/>
</dbReference>
<proteinExistence type="predicted"/>
<evidence type="ECO:0000313" key="3">
    <source>
        <dbReference type="Proteomes" id="UP001320168"/>
    </source>
</evidence>
<organism evidence="2 3">
    <name type="scientific">Billgrantia ethanolica</name>
    <dbReference type="NCBI Taxonomy" id="2733486"/>
    <lineage>
        <taxon>Bacteria</taxon>
        <taxon>Pseudomonadati</taxon>
        <taxon>Pseudomonadota</taxon>
        <taxon>Gammaproteobacteria</taxon>
        <taxon>Oceanospirillales</taxon>
        <taxon>Halomonadaceae</taxon>
        <taxon>Billgrantia</taxon>
    </lineage>
</organism>
<dbReference type="InterPro" id="IPR013969">
    <property type="entry name" value="Oligosacch_biosynth_Alg14"/>
</dbReference>
<dbReference type="Pfam" id="PF08660">
    <property type="entry name" value="Alg14"/>
    <property type="match status" value="1"/>
</dbReference>
<keyword evidence="1" id="KW-1133">Transmembrane helix</keyword>
<sequence>MFAASFGGHWAQLKRVSELLACDERQFVSTAESQHTSADYYLDDFSVREIWRGILQLPRALGIVRRSRPDVIVSTGAAPGLLILFAGFLLGRKTIWVDSIANSRNVSLSCRAACLFATRVLTQWPELETRRVRYLGRLL</sequence>
<gene>
    <name evidence="2" type="ORF">HOP53_05110</name>
</gene>
<evidence type="ECO:0000313" key="2">
    <source>
        <dbReference type="EMBL" id="MCE8002211.1"/>
    </source>
</evidence>
<accession>A0ABS9A0A7</accession>
<keyword evidence="3" id="KW-1185">Reference proteome</keyword>
<reference evidence="2 3" key="1">
    <citation type="journal article" date="2021" name="Front. Microbiol.">
        <title>Aerobic Denitrification and Heterotrophic Sulfur Oxidation in the Genus Halomonas Revealed by Six Novel Species Characterizations and Genome-Based Analysis.</title>
        <authorList>
            <person name="Wang L."/>
            <person name="Shao Z."/>
        </authorList>
    </citation>
    <scope>NUCLEOTIDE SEQUENCE [LARGE SCALE GENOMIC DNA]</scope>
    <source>
        <strain evidence="2 3">MCCC 1A11081</strain>
    </source>
</reference>
<keyword evidence="1" id="KW-0472">Membrane</keyword>
<comment type="caution">
    <text evidence="2">The sequence shown here is derived from an EMBL/GenBank/DDBJ whole genome shotgun (WGS) entry which is preliminary data.</text>
</comment>
<feature type="transmembrane region" description="Helical" evidence="1">
    <location>
        <begin position="71"/>
        <end position="90"/>
    </location>
</feature>
<dbReference type="Gene3D" id="3.40.50.2000">
    <property type="entry name" value="Glycogen Phosphorylase B"/>
    <property type="match status" value="1"/>
</dbReference>
<keyword evidence="1" id="KW-0812">Transmembrane</keyword>